<dbReference type="AlphaFoldDB" id="A0A099GLI5"/>
<dbReference type="Gene3D" id="3.60.15.10">
    <property type="entry name" value="Ribonuclease Z/Hydroxyacylglutathione hydrolase-like"/>
    <property type="match status" value="1"/>
</dbReference>
<dbReference type="PANTHER" id="PTHR43084:SF1">
    <property type="entry name" value="PERSULFIDE DIOXYGENASE ETHE1, MITOCHONDRIAL"/>
    <property type="match status" value="1"/>
</dbReference>
<dbReference type="EMBL" id="JRKQ01000002">
    <property type="protein sequence ID" value="KGJ23694.1"/>
    <property type="molecule type" value="Genomic_DNA"/>
</dbReference>
<dbReference type="GO" id="GO:0050313">
    <property type="term" value="F:sulfur dioxygenase activity"/>
    <property type="evidence" value="ECO:0007669"/>
    <property type="project" value="InterPro"/>
</dbReference>
<reference evidence="3 4" key="2">
    <citation type="submission" date="2014-10" db="EMBL/GenBank/DDBJ databases">
        <title>Paracoccus sanguinis sp. nov., isolated from clinical specimens of New York State patients.</title>
        <authorList>
            <person name="Mingle L.A."/>
            <person name="Cole J.A."/>
            <person name="Lapierre P."/>
            <person name="Musser K.A."/>
        </authorList>
    </citation>
    <scope>NUCLEOTIDE SEQUENCE [LARGE SCALE GENOMIC DNA]</scope>
    <source>
        <strain evidence="3 4">5503</strain>
    </source>
</reference>
<reference evidence="3 4" key="1">
    <citation type="submission" date="2014-09" db="EMBL/GenBank/DDBJ databases">
        <authorList>
            <person name="McGinnis J.M."/>
            <person name="Wolfgang W.J."/>
        </authorList>
    </citation>
    <scope>NUCLEOTIDE SEQUENCE [LARGE SCALE GENOMIC DNA]</scope>
    <source>
        <strain evidence="3 4">5503</strain>
    </source>
</reference>
<dbReference type="SUPFAM" id="SSF56281">
    <property type="entry name" value="Metallo-hydrolase/oxidoreductase"/>
    <property type="match status" value="1"/>
</dbReference>
<comment type="caution">
    <text evidence="3">The sequence shown here is derived from an EMBL/GenBank/DDBJ whole genome shotgun (WGS) entry which is preliminary data.</text>
</comment>
<dbReference type="Proteomes" id="UP000029858">
    <property type="component" value="Unassembled WGS sequence"/>
</dbReference>
<evidence type="ECO:0000256" key="1">
    <source>
        <dbReference type="ARBA" id="ARBA00022723"/>
    </source>
</evidence>
<protein>
    <submittedName>
        <fullName evidence="3">Beta-lactamase</fullName>
    </submittedName>
</protein>
<evidence type="ECO:0000313" key="4">
    <source>
        <dbReference type="Proteomes" id="UP000029858"/>
    </source>
</evidence>
<dbReference type="GO" id="GO:0070813">
    <property type="term" value="P:hydrogen sulfide metabolic process"/>
    <property type="evidence" value="ECO:0007669"/>
    <property type="project" value="TreeGrafter"/>
</dbReference>
<name>A0A099GLI5_9RHOB</name>
<dbReference type="PANTHER" id="PTHR43084">
    <property type="entry name" value="PERSULFIDE DIOXYGENASE ETHE1"/>
    <property type="match status" value="1"/>
</dbReference>
<dbReference type="GO" id="GO:0006749">
    <property type="term" value="P:glutathione metabolic process"/>
    <property type="evidence" value="ECO:0007669"/>
    <property type="project" value="InterPro"/>
</dbReference>
<gene>
    <name evidence="3" type="ORF">IX56_00975</name>
</gene>
<dbReference type="Pfam" id="PF00753">
    <property type="entry name" value="Lactamase_B"/>
    <property type="match status" value="1"/>
</dbReference>
<accession>A0A099GLI5</accession>
<dbReference type="InterPro" id="IPR001279">
    <property type="entry name" value="Metallo-B-lactamas"/>
</dbReference>
<proteinExistence type="predicted"/>
<dbReference type="SMART" id="SM00849">
    <property type="entry name" value="Lactamase_B"/>
    <property type="match status" value="1"/>
</dbReference>
<feature type="domain" description="Metallo-beta-lactamase" evidence="2">
    <location>
        <begin position="20"/>
        <end position="210"/>
    </location>
</feature>
<evidence type="ECO:0000259" key="2">
    <source>
        <dbReference type="SMART" id="SM00849"/>
    </source>
</evidence>
<organism evidence="3 4">
    <name type="scientific">Paracoccus sanguinis</name>
    <dbReference type="NCBI Taxonomy" id="1545044"/>
    <lineage>
        <taxon>Bacteria</taxon>
        <taxon>Pseudomonadati</taxon>
        <taxon>Pseudomonadota</taxon>
        <taxon>Alphaproteobacteria</taxon>
        <taxon>Rhodobacterales</taxon>
        <taxon>Paracoccaceae</taxon>
        <taxon>Paracoccus</taxon>
    </lineage>
</organism>
<sequence length="297" mass="32719">MPPSAPGAPIVKPFFDRPTGSLQYVFHDPETMHGAIVDPVLNFCPRAARTWTADADRILAYVREMGITVDWVLDTHPHADHLSAAVYLSEQLGGVPRGIGAKVTEIQALWREIYNDDSLPQDTSPWDRVFEDGDEFMVGSIPVRVMLSPGHTLASVTYVAGDAAFVHDTLMMPPSGSSRADFPGGSAEVLWRSIRAILDLPAETRLFIGHDYPDGGDAPRYMATVAEHRLTNQHVKDGVQAAEFIALREARDRTLSLPVQILHALQVNLRGGRLPPAEDDGRSYFKIPANYFDRPKG</sequence>
<dbReference type="CDD" id="cd07724">
    <property type="entry name" value="POD-like_MBL-fold"/>
    <property type="match status" value="1"/>
</dbReference>
<dbReference type="GO" id="GO:0046872">
    <property type="term" value="F:metal ion binding"/>
    <property type="evidence" value="ECO:0007669"/>
    <property type="project" value="UniProtKB-KW"/>
</dbReference>
<dbReference type="InterPro" id="IPR036866">
    <property type="entry name" value="RibonucZ/Hydroxyglut_hydro"/>
</dbReference>
<dbReference type="InterPro" id="IPR051682">
    <property type="entry name" value="Mito_Persulfide_Diox"/>
</dbReference>
<dbReference type="InterPro" id="IPR044528">
    <property type="entry name" value="POD-like_MBL-fold"/>
</dbReference>
<evidence type="ECO:0000313" key="3">
    <source>
        <dbReference type="EMBL" id="KGJ23694.1"/>
    </source>
</evidence>
<dbReference type="RefSeq" id="WP_036706508.1">
    <property type="nucleotide sequence ID" value="NZ_JRKQ01000002.1"/>
</dbReference>
<keyword evidence="1" id="KW-0479">Metal-binding</keyword>